<reference evidence="2" key="2">
    <citation type="submission" date="2018-03" db="EMBL/GenBank/DDBJ databases">
        <title>The Triticum urartu genome reveals the dynamic nature of wheat genome evolution.</title>
        <authorList>
            <person name="Ling H."/>
            <person name="Ma B."/>
            <person name="Shi X."/>
            <person name="Liu H."/>
            <person name="Dong L."/>
            <person name="Sun H."/>
            <person name="Cao Y."/>
            <person name="Gao Q."/>
            <person name="Zheng S."/>
            <person name="Li Y."/>
            <person name="Yu Y."/>
            <person name="Du H."/>
            <person name="Qi M."/>
            <person name="Li Y."/>
            <person name="Yu H."/>
            <person name="Cui Y."/>
            <person name="Wang N."/>
            <person name="Chen C."/>
            <person name="Wu H."/>
            <person name="Zhao Y."/>
            <person name="Zhang J."/>
            <person name="Li Y."/>
            <person name="Zhou W."/>
            <person name="Zhang B."/>
            <person name="Hu W."/>
            <person name="Eijk M."/>
            <person name="Tang J."/>
            <person name="Witsenboer H."/>
            <person name="Zhao S."/>
            <person name="Li Z."/>
            <person name="Zhang A."/>
            <person name="Wang D."/>
            <person name="Liang C."/>
        </authorList>
    </citation>
    <scope>NUCLEOTIDE SEQUENCE [LARGE SCALE GENOMIC DNA]</scope>
    <source>
        <strain evidence="2">cv. G1812</strain>
    </source>
</reference>
<accession>A0A8R7JUY9</accession>
<sequence>IPYPSHQALAAHTQSQIAKPNHEPAPILASKHEASGAAPRVGRRCRPNSAAPHTWPRGKPVAVLRQVRRVHQVHPTAVQVPGCVADRMQLGLQELRQVHRRLPVRGQHHQLLRAPLHARRVIARRIISCCRLPE</sequence>
<dbReference type="Gramene" id="TuG1812G0100000294.01.T01">
    <property type="protein sequence ID" value="TuG1812G0100000294.01.T01"/>
    <property type="gene ID" value="TuG1812G0100000294.01"/>
</dbReference>
<dbReference type="AlphaFoldDB" id="A0A8R7JUY9"/>
<evidence type="ECO:0000313" key="2">
    <source>
        <dbReference type="EnsemblPlants" id="TuG1812G0100000294.01.T01"/>
    </source>
</evidence>
<reference evidence="2" key="3">
    <citation type="submission" date="2022-06" db="UniProtKB">
        <authorList>
            <consortium name="EnsemblPlants"/>
        </authorList>
    </citation>
    <scope>IDENTIFICATION</scope>
</reference>
<reference evidence="3" key="1">
    <citation type="journal article" date="2013" name="Nature">
        <title>Draft genome of the wheat A-genome progenitor Triticum urartu.</title>
        <authorList>
            <person name="Ling H.Q."/>
            <person name="Zhao S."/>
            <person name="Liu D."/>
            <person name="Wang J."/>
            <person name="Sun H."/>
            <person name="Zhang C."/>
            <person name="Fan H."/>
            <person name="Li D."/>
            <person name="Dong L."/>
            <person name="Tao Y."/>
            <person name="Gao C."/>
            <person name="Wu H."/>
            <person name="Li Y."/>
            <person name="Cui Y."/>
            <person name="Guo X."/>
            <person name="Zheng S."/>
            <person name="Wang B."/>
            <person name="Yu K."/>
            <person name="Liang Q."/>
            <person name="Yang W."/>
            <person name="Lou X."/>
            <person name="Chen J."/>
            <person name="Feng M."/>
            <person name="Jian J."/>
            <person name="Zhang X."/>
            <person name="Luo G."/>
            <person name="Jiang Y."/>
            <person name="Liu J."/>
            <person name="Wang Z."/>
            <person name="Sha Y."/>
            <person name="Zhang B."/>
            <person name="Wu H."/>
            <person name="Tang D."/>
            <person name="Shen Q."/>
            <person name="Xue P."/>
            <person name="Zou S."/>
            <person name="Wang X."/>
            <person name="Liu X."/>
            <person name="Wang F."/>
            <person name="Yang Y."/>
            <person name="An X."/>
            <person name="Dong Z."/>
            <person name="Zhang K."/>
            <person name="Zhang X."/>
            <person name="Luo M.C."/>
            <person name="Dvorak J."/>
            <person name="Tong Y."/>
            <person name="Wang J."/>
            <person name="Yang H."/>
            <person name="Li Z."/>
            <person name="Wang D."/>
            <person name="Zhang A."/>
            <person name="Wang J."/>
        </authorList>
    </citation>
    <scope>NUCLEOTIDE SEQUENCE</scope>
    <source>
        <strain evidence="3">cv. G1812</strain>
    </source>
</reference>
<evidence type="ECO:0000256" key="1">
    <source>
        <dbReference type="SAM" id="MobiDB-lite"/>
    </source>
</evidence>
<gene>
    <name evidence="2" type="primary">LOC125537487</name>
</gene>
<feature type="region of interest" description="Disordered" evidence="1">
    <location>
        <begin position="30"/>
        <end position="56"/>
    </location>
</feature>
<keyword evidence="3" id="KW-1185">Reference proteome</keyword>
<protein>
    <submittedName>
        <fullName evidence="2">Uncharacterized protein</fullName>
    </submittedName>
</protein>
<dbReference type="Proteomes" id="UP000015106">
    <property type="component" value="Chromosome 1"/>
</dbReference>
<evidence type="ECO:0000313" key="3">
    <source>
        <dbReference type="Proteomes" id="UP000015106"/>
    </source>
</evidence>
<proteinExistence type="predicted"/>
<organism evidence="2 3">
    <name type="scientific">Triticum urartu</name>
    <name type="common">Red wild einkorn</name>
    <name type="synonym">Crithodium urartu</name>
    <dbReference type="NCBI Taxonomy" id="4572"/>
    <lineage>
        <taxon>Eukaryota</taxon>
        <taxon>Viridiplantae</taxon>
        <taxon>Streptophyta</taxon>
        <taxon>Embryophyta</taxon>
        <taxon>Tracheophyta</taxon>
        <taxon>Spermatophyta</taxon>
        <taxon>Magnoliopsida</taxon>
        <taxon>Liliopsida</taxon>
        <taxon>Poales</taxon>
        <taxon>Poaceae</taxon>
        <taxon>BOP clade</taxon>
        <taxon>Pooideae</taxon>
        <taxon>Triticodae</taxon>
        <taxon>Triticeae</taxon>
        <taxon>Triticinae</taxon>
        <taxon>Triticum</taxon>
    </lineage>
</organism>
<dbReference type="EnsemblPlants" id="TuG1812G0100000294.01.T01">
    <property type="protein sequence ID" value="TuG1812G0100000294.01.T01"/>
    <property type="gene ID" value="TuG1812G0100000294.01"/>
</dbReference>
<name>A0A8R7JUY9_TRIUA</name>